<comment type="catalytic activity">
    <reaction evidence="13">
        <text>Preferential cleavage: (Ac)2-L-Lys-D-Ala-|-D-Ala. Also transpeptidation of peptidyl-alanyl moieties that are N-acyl substituents of D-alanine.</text>
        <dbReference type="EC" id="3.4.16.4"/>
    </reaction>
</comment>
<organism evidence="16 18">
    <name type="scientific">Anaerobacillus isosaccharinicus</name>
    <dbReference type="NCBI Taxonomy" id="1532552"/>
    <lineage>
        <taxon>Bacteria</taxon>
        <taxon>Bacillati</taxon>
        <taxon>Bacillota</taxon>
        <taxon>Bacilli</taxon>
        <taxon>Bacillales</taxon>
        <taxon>Bacillaceae</taxon>
        <taxon>Anaerobacillus</taxon>
    </lineage>
</organism>
<dbReference type="Pfam" id="PF00905">
    <property type="entry name" value="Transpeptidase"/>
    <property type="match status" value="1"/>
</dbReference>
<dbReference type="InterPro" id="IPR005311">
    <property type="entry name" value="PBP_dimer"/>
</dbReference>
<comment type="subcellular location">
    <subcellularLocation>
        <location evidence="2">Cell membrane</location>
    </subcellularLocation>
    <subcellularLocation>
        <location evidence="1">Membrane</location>
        <topology evidence="1">Single-pass membrane protein</topology>
    </subcellularLocation>
</comment>
<evidence type="ECO:0000256" key="5">
    <source>
        <dbReference type="ARBA" id="ARBA00012448"/>
    </source>
</evidence>
<evidence type="ECO:0000256" key="1">
    <source>
        <dbReference type="ARBA" id="ARBA00004167"/>
    </source>
</evidence>
<dbReference type="GO" id="GO:0008360">
    <property type="term" value="P:regulation of cell shape"/>
    <property type="evidence" value="ECO:0007669"/>
    <property type="project" value="UniProtKB-KW"/>
</dbReference>
<proteinExistence type="inferred from homology"/>
<keyword evidence="8" id="KW-0133">Cell shape</keyword>
<dbReference type="InterPro" id="IPR001460">
    <property type="entry name" value="PCN-bd_Tpept"/>
</dbReference>
<dbReference type="EC" id="3.4.16.4" evidence="5"/>
<feature type="domain" description="Penicillin-binding protein dimerisation" evidence="15">
    <location>
        <begin position="57"/>
        <end position="280"/>
    </location>
</feature>
<dbReference type="InterPro" id="IPR050515">
    <property type="entry name" value="Beta-lactam/transpept"/>
</dbReference>
<sequence>MSPKKKKTHMPVRLNILFFVVFLLFSALILRLGVVQIVQGEEYQRKIERTVNVIAKNDAPRGIMYDRYGNVVVDNELVLSVTYTSRNTSNEEKLRVAKRLNDFIDVDPSSITERDKKDYWIITRPEEARTLVSREEMVELENDIMKIYRLQLDRITDRHLAEITDEEMEVLAIKREFDRGYAHSPQRVKVGVTYEEAARVLEHLNDLPGVDILRDSKRKYVYGSTFSDFFGSVGQIRREQIDHYLTKGYDRSDYVGTSHIESQYEDVLRGKKAVVEHILDGSRKIVGAPKEKLGERGKDLVLSVDMGLQQEVERIVAEEVQRFKDSRSFIDHGSAYIVLMDPYTGDVLSMAGYDTSKPSGNHDLGVVHDAFVMGSAIKGATVLAGFQSDYAHPGKVFHDRPIQIGNETMSSIGRRSLGRINDLTALERSSNVYMFEIAMAFGNYHYGTKRGGGFNDRTKGFNQMRYYFNQFGLGVRTGIDLDRESTGFNGGVQQLGNLLHFSIGQFDTYTPMQMAQYVSTIANGGYRIQPRLVREIREPSTVENELGNVIKQFSPNILNRVDMTDEHIERVQEGFRLVVHGNQGTARGLASKSYQPAGKTGTAQVKVNGLNANNHIFVGYAPYDQPEVAFAVIVPGLHIRDNLGRPANIIAERALDTFFNMKTNRGPSDYLNEFDEFGEEEDENAVETE</sequence>
<keyword evidence="6" id="KW-1003">Cell membrane</keyword>
<dbReference type="SUPFAM" id="SSF56519">
    <property type="entry name" value="Penicillin binding protein dimerisation domain"/>
    <property type="match status" value="1"/>
</dbReference>
<evidence type="ECO:0000259" key="14">
    <source>
        <dbReference type="Pfam" id="PF00905"/>
    </source>
</evidence>
<dbReference type="AlphaFoldDB" id="A0A1S2LR17"/>
<keyword evidence="12" id="KW-0961">Cell wall biogenesis/degradation</keyword>
<dbReference type="UniPathway" id="UPA00219"/>
<dbReference type="InterPro" id="IPR012338">
    <property type="entry name" value="Beta-lactam/transpept-like"/>
</dbReference>
<dbReference type="GO" id="GO:0071972">
    <property type="term" value="F:peptidoglycan L,D-transpeptidase activity"/>
    <property type="evidence" value="ECO:0007669"/>
    <property type="project" value="TreeGrafter"/>
</dbReference>
<evidence type="ECO:0000256" key="4">
    <source>
        <dbReference type="ARBA" id="ARBA00007171"/>
    </source>
</evidence>
<reference evidence="16 18" key="1">
    <citation type="submission" date="2016-10" db="EMBL/GenBank/DDBJ databases">
        <title>Draft genome sequences of four alkaliphilic bacteria belonging to the Anaerobacillus genus.</title>
        <authorList>
            <person name="Bassil N.M."/>
            <person name="Lloyd J.R."/>
        </authorList>
    </citation>
    <scope>NUCLEOTIDE SEQUENCE [LARGE SCALE GENOMIC DNA]</scope>
    <source>
        <strain evidence="16 18">NB2006</strain>
    </source>
</reference>
<keyword evidence="10" id="KW-1133">Transmembrane helix</keyword>
<evidence type="ECO:0000313" key="18">
    <source>
        <dbReference type="Proteomes" id="UP000180175"/>
    </source>
</evidence>
<evidence type="ECO:0000256" key="2">
    <source>
        <dbReference type="ARBA" id="ARBA00004236"/>
    </source>
</evidence>
<dbReference type="EMBL" id="LQXD01000109">
    <property type="protein sequence ID" value="OIJ14952.1"/>
    <property type="molecule type" value="Genomic_DNA"/>
</dbReference>
<evidence type="ECO:0000256" key="6">
    <source>
        <dbReference type="ARBA" id="ARBA00022475"/>
    </source>
</evidence>
<dbReference type="GO" id="GO:0009252">
    <property type="term" value="P:peptidoglycan biosynthetic process"/>
    <property type="evidence" value="ECO:0007669"/>
    <property type="project" value="UniProtKB-UniPathway"/>
</dbReference>
<keyword evidence="18" id="KW-1185">Reference proteome</keyword>
<keyword evidence="9" id="KW-0573">Peptidoglycan synthesis</keyword>
<dbReference type="GO" id="GO:0071555">
    <property type="term" value="P:cell wall organization"/>
    <property type="evidence" value="ECO:0007669"/>
    <property type="project" value="UniProtKB-KW"/>
</dbReference>
<evidence type="ECO:0000313" key="16">
    <source>
        <dbReference type="EMBL" id="OIJ14952.1"/>
    </source>
</evidence>
<name>A0A1S2LR17_9BACI</name>
<dbReference type="PANTHER" id="PTHR30627">
    <property type="entry name" value="PEPTIDOGLYCAN D,D-TRANSPEPTIDASE"/>
    <property type="match status" value="1"/>
</dbReference>
<evidence type="ECO:0000256" key="3">
    <source>
        <dbReference type="ARBA" id="ARBA00004752"/>
    </source>
</evidence>
<dbReference type="Gene3D" id="3.40.710.10">
    <property type="entry name" value="DD-peptidase/beta-lactamase superfamily"/>
    <property type="match status" value="1"/>
</dbReference>
<comment type="similarity">
    <text evidence="4">Belongs to the transpeptidase family.</text>
</comment>
<keyword evidence="11" id="KW-0472">Membrane</keyword>
<dbReference type="Proteomes" id="UP000180175">
    <property type="component" value="Chromosome"/>
</dbReference>
<dbReference type="GO" id="GO:0008658">
    <property type="term" value="F:penicillin binding"/>
    <property type="evidence" value="ECO:0007669"/>
    <property type="project" value="InterPro"/>
</dbReference>
<dbReference type="RefSeq" id="WP_071317342.1">
    <property type="nucleotide sequence ID" value="NZ_CP063356.2"/>
</dbReference>
<evidence type="ECO:0000259" key="15">
    <source>
        <dbReference type="Pfam" id="PF03717"/>
    </source>
</evidence>
<dbReference type="Gene3D" id="3.90.1310.10">
    <property type="entry name" value="Penicillin-binding protein 2a (Domain 2)"/>
    <property type="match status" value="1"/>
</dbReference>
<evidence type="ECO:0000256" key="10">
    <source>
        <dbReference type="ARBA" id="ARBA00022989"/>
    </source>
</evidence>
<evidence type="ECO:0000256" key="8">
    <source>
        <dbReference type="ARBA" id="ARBA00022960"/>
    </source>
</evidence>
<dbReference type="OrthoDB" id="9770103at2"/>
<dbReference type="Gene3D" id="1.10.10.1230">
    <property type="entry name" value="Penicillin-binding protein, N-terminal non-catalytic domain, head sub-domain"/>
    <property type="match status" value="1"/>
</dbReference>
<evidence type="ECO:0000256" key="7">
    <source>
        <dbReference type="ARBA" id="ARBA00022692"/>
    </source>
</evidence>
<feature type="domain" description="Penicillin-binding protein transpeptidase" evidence="14">
    <location>
        <begin position="336"/>
        <end position="652"/>
    </location>
</feature>
<accession>A0A1S2LR17</accession>
<evidence type="ECO:0000313" key="17">
    <source>
        <dbReference type="EMBL" id="QOY36144.1"/>
    </source>
</evidence>
<evidence type="ECO:0000256" key="12">
    <source>
        <dbReference type="ARBA" id="ARBA00023316"/>
    </source>
</evidence>
<evidence type="ECO:0000256" key="9">
    <source>
        <dbReference type="ARBA" id="ARBA00022984"/>
    </source>
</evidence>
<evidence type="ECO:0000256" key="11">
    <source>
        <dbReference type="ARBA" id="ARBA00023136"/>
    </source>
</evidence>
<comment type="pathway">
    <text evidence="3">Cell wall biogenesis; peptidoglycan biosynthesis.</text>
</comment>
<reference evidence="17 18" key="3">
    <citation type="journal article" date="2019" name="Int. J. Syst. Evol. Microbiol.">
        <title>Anaerobacillus isosaccharinicus sp. nov., an alkaliphilic bacterium which degrades isosaccharinic acid.</title>
        <authorList>
            <person name="Bassil N.M."/>
            <person name="Lloyd J.R."/>
        </authorList>
    </citation>
    <scope>NUCLEOTIDE SEQUENCE [LARGE SCALE GENOMIC DNA]</scope>
    <source>
        <strain evidence="17 18">NB2006</strain>
    </source>
</reference>
<protein>
    <recommendedName>
        <fullName evidence="5">serine-type D-Ala-D-Ala carboxypeptidase</fullName>
        <ecNumber evidence="5">3.4.16.4</ecNumber>
    </recommendedName>
</protein>
<dbReference type="PANTHER" id="PTHR30627:SF2">
    <property type="entry name" value="PEPTIDOGLYCAN D,D-TRANSPEPTIDASE MRDA"/>
    <property type="match status" value="1"/>
</dbReference>
<dbReference type="KEGG" id="aia:AWH56_000115"/>
<reference evidence="17" key="4">
    <citation type="submission" date="2020-10" db="EMBL/GenBank/DDBJ databases">
        <authorList>
            <person name="Bassil N.M."/>
            <person name="Lloyd J.R."/>
        </authorList>
    </citation>
    <scope>NUCLEOTIDE SEQUENCE</scope>
    <source>
        <strain evidence="17">NB2006</strain>
    </source>
</reference>
<dbReference type="GO" id="GO:0005886">
    <property type="term" value="C:plasma membrane"/>
    <property type="evidence" value="ECO:0007669"/>
    <property type="project" value="UniProtKB-SubCell"/>
</dbReference>
<dbReference type="InterPro" id="IPR036138">
    <property type="entry name" value="PBP_dimer_sf"/>
</dbReference>
<dbReference type="GO" id="GO:0009002">
    <property type="term" value="F:serine-type D-Ala-D-Ala carboxypeptidase activity"/>
    <property type="evidence" value="ECO:0007669"/>
    <property type="project" value="UniProtKB-EC"/>
</dbReference>
<keyword evidence="7" id="KW-0812">Transmembrane</keyword>
<gene>
    <name evidence="17" type="ORF">AWH56_000115</name>
    <name evidence="16" type="ORF">AWH56_12085</name>
</gene>
<reference evidence="17 18" key="2">
    <citation type="journal article" date="2017" name="Genome Announc.">
        <title>Draft Genome Sequences of Four Alkaliphilic Bacteria Belonging to the Anaerobacillus Genus.</title>
        <authorList>
            <person name="Bassil N.M."/>
            <person name="Lloyd J.R."/>
        </authorList>
    </citation>
    <scope>NUCLEOTIDE SEQUENCE [LARGE SCALE GENOMIC DNA]</scope>
    <source>
        <strain evidence="17 18">NB2006</strain>
    </source>
</reference>
<dbReference type="SUPFAM" id="SSF56601">
    <property type="entry name" value="beta-lactamase/transpeptidase-like"/>
    <property type="match status" value="1"/>
</dbReference>
<dbReference type="EMBL" id="CP063356">
    <property type="protein sequence ID" value="QOY36144.1"/>
    <property type="molecule type" value="Genomic_DNA"/>
</dbReference>
<evidence type="ECO:0000256" key="13">
    <source>
        <dbReference type="ARBA" id="ARBA00034000"/>
    </source>
</evidence>
<dbReference type="Pfam" id="PF03717">
    <property type="entry name" value="PBP_dimer"/>
    <property type="match status" value="1"/>
</dbReference>